<dbReference type="RefSeq" id="XP_005770715.1">
    <property type="nucleotide sequence ID" value="XM_005770658.1"/>
</dbReference>
<name>A0A0D3J451_EMIH1</name>
<keyword evidence="2" id="KW-1185">Reference proteome</keyword>
<dbReference type="EnsemblProtists" id="EOD18286">
    <property type="protein sequence ID" value="EOD18286"/>
    <property type="gene ID" value="EMIHUDRAFT_448007"/>
</dbReference>
<protein>
    <submittedName>
        <fullName evidence="1">Uncharacterized protein</fullName>
    </submittedName>
</protein>
<reference evidence="2" key="1">
    <citation type="journal article" date="2013" name="Nature">
        <title>Pan genome of the phytoplankton Emiliania underpins its global distribution.</title>
        <authorList>
            <person name="Read B.A."/>
            <person name="Kegel J."/>
            <person name="Klute M.J."/>
            <person name="Kuo A."/>
            <person name="Lefebvre S.C."/>
            <person name="Maumus F."/>
            <person name="Mayer C."/>
            <person name="Miller J."/>
            <person name="Monier A."/>
            <person name="Salamov A."/>
            <person name="Young J."/>
            <person name="Aguilar M."/>
            <person name="Claverie J.M."/>
            <person name="Frickenhaus S."/>
            <person name="Gonzalez K."/>
            <person name="Herman E.K."/>
            <person name="Lin Y.C."/>
            <person name="Napier J."/>
            <person name="Ogata H."/>
            <person name="Sarno A.F."/>
            <person name="Shmutz J."/>
            <person name="Schroeder D."/>
            <person name="de Vargas C."/>
            <person name="Verret F."/>
            <person name="von Dassow P."/>
            <person name="Valentin K."/>
            <person name="Van de Peer Y."/>
            <person name="Wheeler G."/>
            <person name="Dacks J.B."/>
            <person name="Delwiche C.F."/>
            <person name="Dyhrman S.T."/>
            <person name="Glockner G."/>
            <person name="John U."/>
            <person name="Richards T."/>
            <person name="Worden A.Z."/>
            <person name="Zhang X."/>
            <person name="Grigoriev I.V."/>
            <person name="Allen A.E."/>
            <person name="Bidle K."/>
            <person name="Borodovsky M."/>
            <person name="Bowler C."/>
            <person name="Brownlee C."/>
            <person name="Cock J.M."/>
            <person name="Elias M."/>
            <person name="Gladyshev V.N."/>
            <person name="Groth M."/>
            <person name="Guda C."/>
            <person name="Hadaegh A."/>
            <person name="Iglesias-Rodriguez M.D."/>
            <person name="Jenkins J."/>
            <person name="Jones B.M."/>
            <person name="Lawson T."/>
            <person name="Leese F."/>
            <person name="Lindquist E."/>
            <person name="Lobanov A."/>
            <person name="Lomsadze A."/>
            <person name="Malik S.B."/>
            <person name="Marsh M.E."/>
            <person name="Mackinder L."/>
            <person name="Mock T."/>
            <person name="Mueller-Roeber B."/>
            <person name="Pagarete A."/>
            <person name="Parker M."/>
            <person name="Probert I."/>
            <person name="Quesneville H."/>
            <person name="Raines C."/>
            <person name="Rensing S.A."/>
            <person name="Riano-Pachon D.M."/>
            <person name="Richier S."/>
            <person name="Rokitta S."/>
            <person name="Shiraiwa Y."/>
            <person name="Soanes D.M."/>
            <person name="van der Giezen M."/>
            <person name="Wahlund T.M."/>
            <person name="Williams B."/>
            <person name="Wilson W."/>
            <person name="Wolfe G."/>
            <person name="Wurch L.L."/>
        </authorList>
    </citation>
    <scope>NUCLEOTIDE SEQUENCE</scope>
</reference>
<dbReference type="AlphaFoldDB" id="A0A0D3J451"/>
<organism evidence="1 2">
    <name type="scientific">Emiliania huxleyi (strain CCMP1516)</name>
    <dbReference type="NCBI Taxonomy" id="280463"/>
    <lineage>
        <taxon>Eukaryota</taxon>
        <taxon>Haptista</taxon>
        <taxon>Haptophyta</taxon>
        <taxon>Prymnesiophyceae</taxon>
        <taxon>Isochrysidales</taxon>
        <taxon>Noelaerhabdaceae</taxon>
        <taxon>Emiliania</taxon>
    </lineage>
</organism>
<dbReference type="KEGG" id="ehx:EMIHUDRAFT_448007"/>
<accession>A0A0D3J451</accession>
<evidence type="ECO:0000313" key="2">
    <source>
        <dbReference type="Proteomes" id="UP000013827"/>
    </source>
</evidence>
<proteinExistence type="predicted"/>
<dbReference type="HOGENOM" id="CLU_807597_0_0_1"/>
<evidence type="ECO:0000313" key="1">
    <source>
        <dbReference type="EnsemblProtists" id="EOD18286"/>
    </source>
</evidence>
<dbReference type="PaxDb" id="2903-EOD18286"/>
<dbReference type="Proteomes" id="UP000013827">
    <property type="component" value="Unassembled WGS sequence"/>
</dbReference>
<dbReference type="InterPro" id="IPR036908">
    <property type="entry name" value="RlpA-like_sf"/>
</dbReference>
<dbReference type="GeneID" id="19046287"/>
<reference evidence="1" key="2">
    <citation type="submission" date="2024-10" db="UniProtKB">
        <authorList>
            <consortium name="EnsemblProtists"/>
        </authorList>
    </citation>
    <scope>IDENTIFICATION</scope>
</reference>
<dbReference type="Gene3D" id="2.40.40.10">
    <property type="entry name" value="RlpA-like domain"/>
    <property type="match status" value="1"/>
</dbReference>
<sequence>MCGADDDVRGLYCAESEKQSCADILSPSSINPASPGGAGWMSPTLMLGSSEMVAAAAADGYDGAYAVVTFDKLPLGTCIEVTPSSGSSQFAPSSAVPLAPKLKAQIFNTAASAVDVYMAGGGLGAYNGCSAAGSETAVPPVPFYSKYATSANTDFVSHLQSIGYSNAGSQLDSVVTWQGGIRGGATYAACIASGGSKQACAPPGNGCNGGGGICIEDAETACALAFEGVGSYTTTKAIESCKFAFAYDLHWNRDVRVEVVACPAGLTEVTGLIPANPNNFQGRTFDTYTTTMEDCSLPSASRLGNTFDKGPWRPGYDAMYVSNLLGEHYTTEDAPLPTADTPCA</sequence>